<evidence type="ECO:0000313" key="6">
    <source>
        <dbReference type="Proteomes" id="UP000192578"/>
    </source>
</evidence>
<dbReference type="InterPro" id="IPR023795">
    <property type="entry name" value="Serpin_CS"/>
</dbReference>
<feature type="signal peptide" evidence="3">
    <location>
        <begin position="1"/>
        <end position="19"/>
    </location>
</feature>
<proteinExistence type="inferred from homology"/>
<comment type="caution">
    <text evidence="5">The sequence shown here is derived from an EMBL/GenBank/DDBJ whole genome shotgun (WGS) entry which is preliminary data.</text>
</comment>
<dbReference type="GO" id="GO:0004867">
    <property type="term" value="F:serine-type endopeptidase inhibitor activity"/>
    <property type="evidence" value="ECO:0007669"/>
    <property type="project" value="InterPro"/>
</dbReference>
<dbReference type="InterPro" id="IPR000215">
    <property type="entry name" value="Serpin_fam"/>
</dbReference>
<dbReference type="Pfam" id="PF00079">
    <property type="entry name" value="Serpin"/>
    <property type="match status" value="1"/>
</dbReference>
<dbReference type="InterPro" id="IPR023796">
    <property type="entry name" value="Serpin_dom"/>
</dbReference>
<gene>
    <name evidence="5" type="ORF">BV898_16905</name>
</gene>
<dbReference type="SMART" id="SM00093">
    <property type="entry name" value="SERPIN"/>
    <property type="match status" value="1"/>
</dbReference>
<evidence type="ECO:0000256" key="1">
    <source>
        <dbReference type="ARBA" id="ARBA00009500"/>
    </source>
</evidence>
<dbReference type="EMBL" id="MTYJ01000269">
    <property type="protein sequence ID" value="OWA52451.1"/>
    <property type="molecule type" value="Genomic_DNA"/>
</dbReference>
<dbReference type="Gene3D" id="2.30.39.10">
    <property type="entry name" value="Alpha-1-antitrypsin, domain 1"/>
    <property type="match status" value="1"/>
</dbReference>
<keyword evidence="3" id="KW-0732">Signal</keyword>
<dbReference type="PANTHER" id="PTHR11461:SF211">
    <property type="entry name" value="GH10112P-RELATED"/>
    <property type="match status" value="1"/>
</dbReference>
<dbReference type="InterPro" id="IPR042185">
    <property type="entry name" value="Serpin_sf_2"/>
</dbReference>
<comment type="similarity">
    <text evidence="1 2">Belongs to the serpin family.</text>
</comment>
<dbReference type="Gene3D" id="3.30.497.10">
    <property type="entry name" value="Antithrombin, subunit I, domain 2"/>
    <property type="match status" value="1"/>
</dbReference>
<dbReference type="OrthoDB" id="9518664at2759"/>
<dbReference type="InterPro" id="IPR036186">
    <property type="entry name" value="Serpin_sf"/>
</dbReference>
<dbReference type="PROSITE" id="PS00284">
    <property type="entry name" value="SERPIN"/>
    <property type="match status" value="1"/>
</dbReference>
<feature type="chain" id="PRO_5040884128" evidence="3">
    <location>
        <begin position="20"/>
        <end position="397"/>
    </location>
</feature>
<name>A0A9X6NLC7_HYPEX</name>
<dbReference type="CDD" id="cd19590">
    <property type="entry name" value="serpin_thermopin-like"/>
    <property type="match status" value="1"/>
</dbReference>
<sequence>MEYSSLLVIFLSLAALSSAQSNRNFSINLFNAVSETTNSDANIALSPFSADAALSMTYAGAAGTTRSELASVLGLERNSNAISERGQIFKSINSNGQNYALNSANGIFIEQTYEIVSQFRAIVTDAFEANVSSVDFIGHPDQATADINAYVVANTKGKIQELFAPGSLTSDSRLVLVNAIYFKADWQVKFNEADTKLQPFTLSNGQQVQAPLMNVLDSFSYTESAELGGAQVLELSYKDGQTSFVAILPKKEIGLKGLNGLLTASTIQAALGSLSHQKVNVTLPKFEISAEYGLVPALQATGIKAAFTDSADFSGISRKRDLKISKVVQKVFVEVNENGTEAAAATGVQIVLLSLPLNPPPPPVIFRADRPFLYLIRHKATDSLLFIGRVADPTLKQ</sequence>
<dbReference type="GO" id="GO:0005615">
    <property type="term" value="C:extracellular space"/>
    <property type="evidence" value="ECO:0007669"/>
    <property type="project" value="InterPro"/>
</dbReference>
<organism evidence="5 6">
    <name type="scientific">Hypsibius exemplaris</name>
    <name type="common">Freshwater tardigrade</name>
    <dbReference type="NCBI Taxonomy" id="2072580"/>
    <lineage>
        <taxon>Eukaryota</taxon>
        <taxon>Metazoa</taxon>
        <taxon>Ecdysozoa</taxon>
        <taxon>Tardigrada</taxon>
        <taxon>Eutardigrada</taxon>
        <taxon>Parachela</taxon>
        <taxon>Hypsibioidea</taxon>
        <taxon>Hypsibiidae</taxon>
        <taxon>Hypsibius</taxon>
    </lineage>
</organism>
<protein>
    <submittedName>
        <fullName evidence="5">Heterochromatin-associated protein MENT</fullName>
    </submittedName>
</protein>
<dbReference type="Proteomes" id="UP000192578">
    <property type="component" value="Unassembled WGS sequence"/>
</dbReference>
<evidence type="ECO:0000256" key="3">
    <source>
        <dbReference type="SAM" id="SignalP"/>
    </source>
</evidence>
<dbReference type="AlphaFoldDB" id="A0A9X6NLC7"/>
<accession>A0A9X6NLC7</accession>
<evidence type="ECO:0000259" key="4">
    <source>
        <dbReference type="SMART" id="SM00093"/>
    </source>
</evidence>
<reference evidence="6" key="1">
    <citation type="submission" date="2017-01" db="EMBL/GenBank/DDBJ databases">
        <title>Comparative genomics of anhydrobiosis in the tardigrade Hypsibius dujardini.</title>
        <authorList>
            <person name="Yoshida Y."/>
            <person name="Koutsovoulos G."/>
            <person name="Laetsch D."/>
            <person name="Stevens L."/>
            <person name="Kumar S."/>
            <person name="Horikawa D."/>
            <person name="Ishino K."/>
            <person name="Komine S."/>
            <person name="Tomita M."/>
            <person name="Blaxter M."/>
            <person name="Arakawa K."/>
        </authorList>
    </citation>
    <scope>NUCLEOTIDE SEQUENCE [LARGE SCALE GENOMIC DNA]</scope>
    <source>
        <strain evidence="6">Z151</strain>
    </source>
</reference>
<dbReference type="PANTHER" id="PTHR11461">
    <property type="entry name" value="SERINE PROTEASE INHIBITOR, SERPIN"/>
    <property type="match status" value="1"/>
</dbReference>
<dbReference type="InterPro" id="IPR042178">
    <property type="entry name" value="Serpin_sf_1"/>
</dbReference>
<evidence type="ECO:0000256" key="2">
    <source>
        <dbReference type="RuleBase" id="RU000411"/>
    </source>
</evidence>
<dbReference type="SUPFAM" id="SSF56574">
    <property type="entry name" value="Serpins"/>
    <property type="match status" value="1"/>
</dbReference>
<feature type="domain" description="Serpin" evidence="4">
    <location>
        <begin position="27"/>
        <end position="393"/>
    </location>
</feature>
<evidence type="ECO:0000313" key="5">
    <source>
        <dbReference type="EMBL" id="OWA52451.1"/>
    </source>
</evidence>
<keyword evidence="6" id="KW-1185">Reference proteome</keyword>